<name>A0A4R5LXA2_9BURK</name>
<keyword evidence="4" id="KW-1185">Reference proteome</keyword>
<dbReference type="PROSITE" id="PS51257">
    <property type="entry name" value="PROKAR_LIPOPROTEIN"/>
    <property type="match status" value="1"/>
</dbReference>
<dbReference type="EMBL" id="SMRP01000068">
    <property type="protein sequence ID" value="TDG16477.1"/>
    <property type="molecule type" value="Genomic_DNA"/>
</dbReference>
<feature type="chain" id="PRO_5020519786" evidence="2">
    <location>
        <begin position="18"/>
        <end position="397"/>
    </location>
</feature>
<proteinExistence type="predicted"/>
<comment type="caution">
    <text evidence="3">The sequence shown here is derived from an EMBL/GenBank/DDBJ whole genome shotgun (WGS) entry which is preliminary data.</text>
</comment>
<dbReference type="AlphaFoldDB" id="A0A4R5LXA2"/>
<feature type="region of interest" description="Disordered" evidence="1">
    <location>
        <begin position="264"/>
        <end position="284"/>
    </location>
</feature>
<protein>
    <submittedName>
        <fullName evidence="3">Uncharacterized protein</fullName>
    </submittedName>
</protein>
<reference evidence="3 4" key="1">
    <citation type="submission" date="2019-03" db="EMBL/GenBank/DDBJ databases">
        <title>Paraburkholderia sp. 4M-K11, isolated from subtropical forest soil.</title>
        <authorList>
            <person name="Gao Z.-H."/>
            <person name="Qiu L.-H."/>
        </authorList>
    </citation>
    <scope>NUCLEOTIDE SEQUENCE [LARGE SCALE GENOMIC DNA]</scope>
    <source>
        <strain evidence="3 4">4M-K11</strain>
    </source>
</reference>
<evidence type="ECO:0000256" key="2">
    <source>
        <dbReference type="SAM" id="SignalP"/>
    </source>
</evidence>
<keyword evidence="2" id="KW-0732">Signal</keyword>
<evidence type="ECO:0000313" key="3">
    <source>
        <dbReference type="EMBL" id="TDG16477.1"/>
    </source>
</evidence>
<accession>A0A4R5LXA2</accession>
<sequence length="397" mass="40535">MNFTKSLLAISLTSALAACGGGDNNNPSTPAQPSIAVPSSVNATSGYSVTVFAQAPGKSSNPPACDPASPGCYTKPDSIVQLGTGSASSMLVAYGDNVQPNGTVSSTNSATGTTQIVQYDMNGNAQKTYTVPGHNDGMLAYDSHTIWAMSNEDANPTLVVIDVTSGKMTTYTADAAPAHGGGLDDLQMINGQVFVSGSNPTLDASTNLYDGPAIYTLALNSTGSTFHLTPVLTGNARAQVINPSAAGVTVDASGTAMLGNPLVPNGSTNNPGGLQDPDSMATDSAGNLVLDSQADSELVFVSNPGAANQSVKELFLTLYSNPWPVDDTRWAPASSQFMLVTDTGSGLIYKITSASGFKAGSMYSNGQGTVLQDDPTTGDMTPIMTGMSSPHGMLFVQ</sequence>
<dbReference type="OrthoDB" id="3078195at2"/>
<evidence type="ECO:0000256" key="1">
    <source>
        <dbReference type="SAM" id="MobiDB-lite"/>
    </source>
</evidence>
<evidence type="ECO:0000313" key="4">
    <source>
        <dbReference type="Proteomes" id="UP000295722"/>
    </source>
</evidence>
<feature type="signal peptide" evidence="2">
    <location>
        <begin position="1"/>
        <end position="17"/>
    </location>
</feature>
<organism evidence="3 4">
    <name type="scientific">Paraburkholderia silviterrae</name>
    <dbReference type="NCBI Taxonomy" id="2528715"/>
    <lineage>
        <taxon>Bacteria</taxon>
        <taxon>Pseudomonadati</taxon>
        <taxon>Pseudomonadota</taxon>
        <taxon>Betaproteobacteria</taxon>
        <taxon>Burkholderiales</taxon>
        <taxon>Burkholderiaceae</taxon>
        <taxon>Paraburkholderia</taxon>
    </lineage>
</organism>
<dbReference type="Proteomes" id="UP000295722">
    <property type="component" value="Unassembled WGS sequence"/>
</dbReference>
<dbReference type="SUPFAM" id="SSF75011">
    <property type="entry name" value="3-carboxy-cis,cis-mucoante lactonizing enzyme"/>
    <property type="match status" value="1"/>
</dbReference>
<gene>
    <name evidence="3" type="ORF">EYW47_40500</name>
</gene>